<evidence type="ECO:0000313" key="3">
    <source>
        <dbReference type="Proteomes" id="UP001147695"/>
    </source>
</evidence>
<feature type="region of interest" description="Disordered" evidence="1">
    <location>
        <begin position="423"/>
        <end position="459"/>
    </location>
</feature>
<feature type="compositionally biased region" description="Polar residues" evidence="1">
    <location>
        <begin position="423"/>
        <end position="442"/>
    </location>
</feature>
<name>A0A9W9UAY9_PENBR</name>
<dbReference type="AlphaFoldDB" id="A0A9W9UAY9"/>
<feature type="compositionally biased region" description="Basic residues" evidence="1">
    <location>
        <begin position="1"/>
        <end position="15"/>
    </location>
</feature>
<comment type="caution">
    <text evidence="2">The sequence shown here is derived from an EMBL/GenBank/DDBJ whole genome shotgun (WGS) entry which is preliminary data.</text>
</comment>
<sequence length="459" mass="52436">MAGKYNLRRSTRVSKLKSQSWNGSPKDQIARVPVILEELDLATPYVGSNQFSRKQKTQQRRKSWAKWAKRKPLTDPSKLPKGWHMNENDLEIDDIEGQIKRCHERIAENIMPNIFRQRLRAYTLTKEENEEIRMIECEKFPQSQELDQDVIERLHELEAMKKDLSSTRGPLKQVRNINAILEAYRSKKLTWSPGSVTYWSNGVQICEPRAFDWDEFETINSKHQKDGTFWTEGLYGPGPEQVYTSLTLGFSPYQKRMTGLKLAIRVPNVPWFAELDFIHDTGCSMMGIYRDDIETIMGSYANDEEYKPPILGQHRARSSNGEFRIRDTIEIEVTILDQDRQRMTAWTRVPCAINEGTWTPKSVPRLDGPILRDLMYTATAPDAQRLFYLANTTADLMNAIPGLDLANNPPTLPDTYTAAIKLNTKSSTKRASGQQSKVQRPTKTMPRAAPGAPPSAPSS</sequence>
<feature type="compositionally biased region" description="Polar residues" evidence="1">
    <location>
        <begin position="16"/>
        <end position="25"/>
    </location>
</feature>
<accession>A0A9W9UAY9</accession>
<feature type="region of interest" description="Disordered" evidence="1">
    <location>
        <begin position="1"/>
        <end position="25"/>
    </location>
</feature>
<reference evidence="2" key="1">
    <citation type="submission" date="2022-12" db="EMBL/GenBank/DDBJ databases">
        <authorList>
            <person name="Petersen C."/>
        </authorList>
    </citation>
    <scope>NUCLEOTIDE SEQUENCE</scope>
    <source>
        <strain evidence="2">IBT 35673</strain>
    </source>
</reference>
<organism evidence="2 3">
    <name type="scientific">Penicillium brevicompactum</name>
    <dbReference type="NCBI Taxonomy" id="5074"/>
    <lineage>
        <taxon>Eukaryota</taxon>
        <taxon>Fungi</taxon>
        <taxon>Dikarya</taxon>
        <taxon>Ascomycota</taxon>
        <taxon>Pezizomycotina</taxon>
        <taxon>Eurotiomycetes</taxon>
        <taxon>Eurotiomycetidae</taxon>
        <taxon>Eurotiales</taxon>
        <taxon>Aspergillaceae</taxon>
        <taxon>Penicillium</taxon>
    </lineage>
</organism>
<proteinExistence type="predicted"/>
<feature type="compositionally biased region" description="Basic residues" evidence="1">
    <location>
        <begin position="53"/>
        <end position="71"/>
    </location>
</feature>
<dbReference type="Proteomes" id="UP001147695">
    <property type="component" value="Unassembled WGS sequence"/>
</dbReference>
<feature type="region of interest" description="Disordered" evidence="1">
    <location>
        <begin position="50"/>
        <end position="85"/>
    </location>
</feature>
<reference evidence="2" key="2">
    <citation type="journal article" date="2023" name="IMA Fungus">
        <title>Comparative genomic study of the Penicillium genus elucidates a diverse pangenome and 15 lateral gene transfer events.</title>
        <authorList>
            <person name="Petersen C."/>
            <person name="Sorensen T."/>
            <person name="Nielsen M.R."/>
            <person name="Sondergaard T.E."/>
            <person name="Sorensen J.L."/>
            <person name="Fitzpatrick D.A."/>
            <person name="Frisvad J.C."/>
            <person name="Nielsen K.L."/>
        </authorList>
    </citation>
    <scope>NUCLEOTIDE SEQUENCE</scope>
    <source>
        <strain evidence="2">IBT 35673</strain>
    </source>
</reference>
<evidence type="ECO:0000313" key="2">
    <source>
        <dbReference type="EMBL" id="KAJ5329403.1"/>
    </source>
</evidence>
<evidence type="ECO:0000256" key="1">
    <source>
        <dbReference type="SAM" id="MobiDB-lite"/>
    </source>
</evidence>
<protein>
    <submittedName>
        <fullName evidence="2">Uncharacterized protein</fullName>
    </submittedName>
</protein>
<dbReference type="EMBL" id="JAPZBQ010000005">
    <property type="protein sequence ID" value="KAJ5329403.1"/>
    <property type="molecule type" value="Genomic_DNA"/>
</dbReference>
<gene>
    <name evidence="2" type="ORF">N7452_009793</name>
</gene>